<dbReference type="EMBL" id="MSCH01000003">
    <property type="protein sequence ID" value="PQJ54375.1"/>
    <property type="molecule type" value="Genomic_DNA"/>
</dbReference>
<proteinExistence type="predicted"/>
<sequence>MVRGFAYAICNKSEGGGWYLIGGILYLVVSLLLMFNYFMTIVISLLMSDFGLLFRGLMAIGISIQLKIMSVLN</sequence>
<keyword evidence="1" id="KW-1133">Transmembrane helix</keyword>
<gene>
    <name evidence="2" type="ORF">BTO11_12385</name>
</gene>
<keyword evidence="1" id="KW-0812">Transmembrane</keyword>
<evidence type="ECO:0000313" key="2">
    <source>
        <dbReference type="EMBL" id="PQJ54375.1"/>
    </source>
</evidence>
<dbReference type="Proteomes" id="UP000239007">
    <property type="component" value="Unassembled WGS sequence"/>
</dbReference>
<organism evidence="2 3">
    <name type="scientific">Psychrosphaera saromensis</name>
    <dbReference type="NCBI Taxonomy" id="716813"/>
    <lineage>
        <taxon>Bacteria</taxon>
        <taxon>Pseudomonadati</taxon>
        <taxon>Pseudomonadota</taxon>
        <taxon>Gammaproteobacteria</taxon>
        <taxon>Alteromonadales</taxon>
        <taxon>Pseudoalteromonadaceae</taxon>
        <taxon>Psychrosphaera</taxon>
    </lineage>
</organism>
<protein>
    <submittedName>
        <fullName evidence="2">Uncharacterized protein</fullName>
    </submittedName>
</protein>
<evidence type="ECO:0000313" key="3">
    <source>
        <dbReference type="Proteomes" id="UP000239007"/>
    </source>
</evidence>
<evidence type="ECO:0000256" key="1">
    <source>
        <dbReference type="SAM" id="Phobius"/>
    </source>
</evidence>
<feature type="transmembrane region" description="Helical" evidence="1">
    <location>
        <begin position="52"/>
        <end position="72"/>
    </location>
</feature>
<keyword evidence="3" id="KW-1185">Reference proteome</keyword>
<accession>A0A2S7UXF1</accession>
<feature type="transmembrane region" description="Helical" evidence="1">
    <location>
        <begin position="20"/>
        <end position="45"/>
    </location>
</feature>
<reference evidence="2 3" key="1">
    <citation type="submission" date="2016-12" db="EMBL/GenBank/DDBJ databases">
        <title>Diversity of luminous bacteria.</title>
        <authorList>
            <person name="Yoshizawa S."/>
            <person name="Kogure K."/>
        </authorList>
    </citation>
    <scope>NUCLEOTIDE SEQUENCE [LARGE SCALE GENOMIC DNA]</scope>
    <source>
        <strain evidence="2 3">SA4-48</strain>
    </source>
</reference>
<keyword evidence="1" id="KW-0472">Membrane</keyword>
<name>A0A2S7UXF1_9GAMM</name>
<comment type="caution">
    <text evidence="2">The sequence shown here is derived from an EMBL/GenBank/DDBJ whole genome shotgun (WGS) entry which is preliminary data.</text>
</comment>
<dbReference type="AlphaFoldDB" id="A0A2S7UXF1"/>